<proteinExistence type="predicted"/>
<dbReference type="EMBL" id="RBKS01000001">
    <property type="protein sequence ID" value="RKR74432.1"/>
    <property type="molecule type" value="Genomic_DNA"/>
</dbReference>
<name>A0A495IEL5_9MICO</name>
<comment type="caution">
    <text evidence="2">The sequence shown here is derived from an EMBL/GenBank/DDBJ whole genome shotgun (WGS) entry which is preliminary data.</text>
</comment>
<sequence>MSRRKTATAIAALAIAALGVTGLTGCSPQFPSITGVWKTSDGTPTKTISDDGNCTNLLYTTAKAVSKTGAIKMYVTDNPGMCHIIRTSPGGKYVFQVHQAPYWRNYVATVTNGGDTIALSYHGDHFTTLTREPGTQ</sequence>
<reference evidence="2 3" key="1">
    <citation type="submission" date="2018-10" db="EMBL/GenBank/DDBJ databases">
        <title>Sequencing the genomes of 1000 actinobacteria strains.</title>
        <authorList>
            <person name="Klenk H.-P."/>
        </authorList>
    </citation>
    <scope>NUCLEOTIDE SEQUENCE [LARGE SCALE GENOMIC DNA]</scope>
    <source>
        <strain evidence="2 3">DSM 17894</strain>
    </source>
</reference>
<feature type="chain" id="PRO_5038764572" description="Lipoprotein" evidence="1">
    <location>
        <begin position="23"/>
        <end position="136"/>
    </location>
</feature>
<gene>
    <name evidence="2" type="ORF">C8E83_1545</name>
</gene>
<dbReference type="OrthoDB" id="3638630at2"/>
<evidence type="ECO:0000256" key="1">
    <source>
        <dbReference type="SAM" id="SignalP"/>
    </source>
</evidence>
<organism evidence="2 3">
    <name type="scientific">Frondihabitans australicus</name>
    <dbReference type="NCBI Taxonomy" id="386892"/>
    <lineage>
        <taxon>Bacteria</taxon>
        <taxon>Bacillati</taxon>
        <taxon>Actinomycetota</taxon>
        <taxon>Actinomycetes</taxon>
        <taxon>Micrococcales</taxon>
        <taxon>Microbacteriaceae</taxon>
        <taxon>Frondihabitans</taxon>
    </lineage>
</organism>
<evidence type="ECO:0000313" key="2">
    <source>
        <dbReference type="EMBL" id="RKR74432.1"/>
    </source>
</evidence>
<evidence type="ECO:0000313" key="3">
    <source>
        <dbReference type="Proteomes" id="UP000280008"/>
    </source>
</evidence>
<dbReference type="PROSITE" id="PS51257">
    <property type="entry name" value="PROKAR_LIPOPROTEIN"/>
    <property type="match status" value="1"/>
</dbReference>
<feature type="signal peptide" evidence="1">
    <location>
        <begin position="1"/>
        <end position="22"/>
    </location>
</feature>
<dbReference type="Proteomes" id="UP000280008">
    <property type="component" value="Unassembled WGS sequence"/>
</dbReference>
<dbReference type="AlphaFoldDB" id="A0A495IEL5"/>
<dbReference type="RefSeq" id="WP_121369178.1">
    <property type="nucleotide sequence ID" value="NZ_RBKS01000001.1"/>
</dbReference>
<keyword evidence="1" id="KW-0732">Signal</keyword>
<accession>A0A495IEL5</accession>
<keyword evidence="3" id="KW-1185">Reference proteome</keyword>
<evidence type="ECO:0008006" key="4">
    <source>
        <dbReference type="Google" id="ProtNLM"/>
    </source>
</evidence>
<protein>
    <recommendedName>
        <fullName evidence="4">Lipoprotein</fullName>
    </recommendedName>
</protein>